<dbReference type="Gene3D" id="2.40.10.10">
    <property type="entry name" value="Trypsin-like serine proteases"/>
    <property type="match status" value="1"/>
</dbReference>
<evidence type="ECO:0000256" key="6">
    <source>
        <dbReference type="ARBA" id="ARBA00084094"/>
    </source>
</evidence>
<dbReference type="Pfam" id="PF00089">
    <property type="entry name" value="Trypsin"/>
    <property type="match status" value="1"/>
</dbReference>
<dbReference type="AlphaFoldDB" id="A0A9J7E8S3"/>
<dbReference type="PROSITE" id="PS50240">
    <property type="entry name" value="TRYPSIN_DOM"/>
    <property type="match status" value="1"/>
</dbReference>
<dbReference type="PRINTS" id="PR00722">
    <property type="entry name" value="CHYMOTRYPSIN"/>
</dbReference>
<feature type="chain" id="PRO_5039896997" evidence="7">
    <location>
        <begin position="18"/>
        <end position="293"/>
    </location>
</feature>
<dbReference type="InterPro" id="IPR001314">
    <property type="entry name" value="Peptidase_S1A"/>
</dbReference>
<accession>A0A9J7E8S3</accession>
<keyword evidence="4" id="KW-1199">Hemostasis impairing toxin</keyword>
<dbReference type="FunFam" id="2.40.10.10:FF:000068">
    <property type="entry name" value="transmembrane protease serine 2"/>
    <property type="match status" value="1"/>
</dbReference>
<feature type="signal peptide" evidence="7">
    <location>
        <begin position="1"/>
        <end position="17"/>
    </location>
</feature>
<evidence type="ECO:0000313" key="10">
    <source>
        <dbReference type="RefSeq" id="XP_022826480.1"/>
    </source>
</evidence>
<sequence>MKFLGVILLTLAVSSTARHITLEDVIDFEENTAYGYHTKIGIPLADEIRKSEEDNLKPSRIIGGSIVDLEKFPYQAGLLLRLPIGTSIAGGVLISPTRVLTVAHIFNDAVSSVTTVTVVLGTINIFIAGVRLDTDEFTLHENYNPATLRNDIAVVALPYIVAFTEFVSPVYLPIESMEEELYDGKTALASGYGQTSNNGILIPAVLNYVKLTVITNEECAKVFGSFVQPTNVCASGNGNVCQGDAGGPLVVYRDTRHFLVGLSSFGIGRCESGWPSVYTRITSYIEWIMERIM</sequence>
<evidence type="ECO:0000256" key="1">
    <source>
        <dbReference type="ARBA" id="ARBA00004239"/>
    </source>
</evidence>
<dbReference type="PANTHER" id="PTHR24252:SF7">
    <property type="entry name" value="HYALIN"/>
    <property type="match status" value="1"/>
</dbReference>
<evidence type="ECO:0000256" key="5">
    <source>
        <dbReference type="ARBA" id="ARBA00055534"/>
    </source>
</evidence>
<dbReference type="PANTHER" id="PTHR24252">
    <property type="entry name" value="ACROSIN-RELATED"/>
    <property type="match status" value="1"/>
</dbReference>
<evidence type="ECO:0000256" key="7">
    <source>
        <dbReference type="SAM" id="SignalP"/>
    </source>
</evidence>
<evidence type="ECO:0000313" key="9">
    <source>
        <dbReference type="Proteomes" id="UP000301870"/>
    </source>
</evidence>
<protein>
    <submittedName>
        <fullName evidence="10">Transmembrane protease serine 3-like</fullName>
    </submittedName>
</protein>
<dbReference type="InterPro" id="IPR009003">
    <property type="entry name" value="Peptidase_S1_PA"/>
</dbReference>
<dbReference type="GeneID" id="111356395"/>
<evidence type="ECO:0000259" key="8">
    <source>
        <dbReference type="PROSITE" id="PS50240"/>
    </source>
</evidence>
<feature type="domain" description="Peptidase S1" evidence="8">
    <location>
        <begin position="61"/>
        <end position="293"/>
    </location>
</feature>
<dbReference type="CDD" id="cd00190">
    <property type="entry name" value="Tryp_SPc"/>
    <property type="match status" value="1"/>
</dbReference>
<gene>
    <name evidence="10" type="primary">LOC111356395</name>
</gene>
<keyword evidence="7" id="KW-0732">Signal</keyword>
<dbReference type="GO" id="GO:0005576">
    <property type="term" value="C:extracellular region"/>
    <property type="evidence" value="ECO:0007669"/>
    <property type="project" value="UniProtKB-SubCell"/>
</dbReference>
<name>A0A9J7E8S3_SPOLT</name>
<dbReference type="KEGG" id="sliu:111356395"/>
<dbReference type="SMART" id="SM00020">
    <property type="entry name" value="Tryp_SPc"/>
    <property type="match status" value="1"/>
</dbReference>
<dbReference type="GO" id="GO:0090729">
    <property type="term" value="F:toxin activity"/>
    <property type="evidence" value="ECO:0007669"/>
    <property type="project" value="UniProtKB-KW"/>
</dbReference>
<dbReference type="SUPFAM" id="SSF50494">
    <property type="entry name" value="Trypsin-like serine proteases"/>
    <property type="match status" value="1"/>
</dbReference>
<dbReference type="Proteomes" id="UP000301870">
    <property type="component" value="Chromosome 23"/>
</dbReference>
<evidence type="ECO:0000256" key="2">
    <source>
        <dbReference type="ARBA" id="ARBA00022656"/>
    </source>
</evidence>
<dbReference type="GO" id="GO:0004252">
    <property type="term" value="F:serine-type endopeptidase activity"/>
    <property type="evidence" value="ECO:0007669"/>
    <property type="project" value="InterPro"/>
</dbReference>
<evidence type="ECO:0000256" key="3">
    <source>
        <dbReference type="ARBA" id="ARBA00023157"/>
    </source>
</evidence>
<evidence type="ECO:0000256" key="4">
    <source>
        <dbReference type="ARBA" id="ARBA00023240"/>
    </source>
</evidence>
<dbReference type="InterPro" id="IPR001254">
    <property type="entry name" value="Trypsin_dom"/>
</dbReference>
<comment type="subcellular location">
    <subcellularLocation>
        <location evidence="1">Secreted</location>
        <location evidence="1">Extracellular space</location>
    </subcellularLocation>
</comment>
<keyword evidence="2" id="KW-0800">Toxin</keyword>
<proteinExistence type="predicted"/>
<organism evidence="9 10">
    <name type="scientific">Spodoptera litura</name>
    <name type="common">Asian cotton leafworm</name>
    <dbReference type="NCBI Taxonomy" id="69820"/>
    <lineage>
        <taxon>Eukaryota</taxon>
        <taxon>Metazoa</taxon>
        <taxon>Ecdysozoa</taxon>
        <taxon>Arthropoda</taxon>
        <taxon>Hexapoda</taxon>
        <taxon>Insecta</taxon>
        <taxon>Pterygota</taxon>
        <taxon>Neoptera</taxon>
        <taxon>Endopterygota</taxon>
        <taxon>Lepidoptera</taxon>
        <taxon>Glossata</taxon>
        <taxon>Ditrysia</taxon>
        <taxon>Noctuoidea</taxon>
        <taxon>Noctuidae</taxon>
        <taxon>Amphipyrinae</taxon>
        <taxon>Spodoptera</taxon>
    </lineage>
</organism>
<keyword evidence="3" id="KW-1015">Disulfide bond</keyword>
<keyword evidence="6" id="KW-1205">Fibrinolytic toxin</keyword>
<dbReference type="OrthoDB" id="5565075at2759"/>
<dbReference type="GO" id="GO:0006508">
    <property type="term" value="P:proteolysis"/>
    <property type="evidence" value="ECO:0007669"/>
    <property type="project" value="InterPro"/>
</dbReference>
<dbReference type="InterPro" id="IPR043504">
    <property type="entry name" value="Peptidase_S1_PA_chymotrypsin"/>
</dbReference>
<keyword evidence="9" id="KW-1185">Reference proteome</keyword>
<comment type="function">
    <text evidence="5">Fibrinolytic activity; shows preferential cleavage of Arg-Gly bonds in all three fibrinogen chains. Contact with the caterpillars causes severe bleeding, due the anticoagulant effect of the protein.</text>
</comment>
<reference evidence="10" key="1">
    <citation type="submission" date="2025-08" db="UniProtKB">
        <authorList>
            <consortium name="RefSeq"/>
        </authorList>
    </citation>
    <scope>IDENTIFICATION</scope>
    <source>
        <strain evidence="10">Ishihara</strain>
        <tissue evidence="10">Whole body</tissue>
    </source>
</reference>
<dbReference type="RefSeq" id="XP_022826480.1">
    <property type="nucleotide sequence ID" value="XM_022970712.1"/>
</dbReference>